<organism evidence="3 4">
    <name type="scientific">Cercophora newfieldiana</name>
    <dbReference type="NCBI Taxonomy" id="92897"/>
    <lineage>
        <taxon>Eukaryota</taxon>
        <taxon>Fungi</taxon>
        <taxon>Dikarya</taxon>
        <taxon>Ascomycota</taxon>
        <taxon>Pezizomycotina</taxon>
        <taxon>Sordariomycetes</taxon>
        <taxon>Sordariomycetidae</taxon>
        <taxon>Sordariales</taxon>
        <taxon>Lasiosphaeriaceae</taxon>
        <taxon>Cercophora</taxon>
    </lineage>
</organism>
<feature type="region of interest" description="Disordered" evidence="1">
    <location>
        <begin position="1"/>
        <end position="35"/>
    </location>
</feature>
<dbReference type="GO" id="GO:0070762">
    <property type="term" value="C:nuclear pore transmembrane ring"/>
    <property type="evidence" value="ECO:0007669"/>
    <property type="project" value="TreeGrafter"/>
</dbReference>
<sequence length="263" mass="27969">MSSTALSPVSRNTLTPVKQTASAPPQESPGNWRHPRLTEITRRQSKTVFSEKEVKQIIYNAAALVALFLVRTGVRPHWPAQLLSTEMKLYGGWIYLALTIVPLLNIGRALLPLVRPKDDLSDIPLTPAQRKLLGLPPSSKLATPGSAYSTPPRYSRTPSLAGSPASVRSYASSPTPNMASPSPITNSPVAASPLLQKAVGGARRSSFGSPGPLGASTATSLFSDGPSTPTPAAGKRSSVSLNNKWLYEKGRRSSGNSWLHQGL</sequence>
<feature type="region of interest" description="Disordered" evidence="1">
    <location>
        <begin position="134"/>
        <end position="189"/>
    </location>
</feature>
<dbReference type="EMBL" id="JAULSV010000002">
    <property type="protein sequence ID" value="KAK0651911.1"/>
    <property type="molecule type" value="Genomic_DNA"/>
</dbReference>
<dbReference type="Proteomes" id="UP001174936">
    <property type="component" value="Unassembled WGS sequence"/>
</dbReference>
<evidence type="ECO:0000256" key="2">
    <source>
        <dbReference type="SAM" id="Phobius"/>
    </source>
</evidence>
<protein>
    <submittedName>
        <fullName evidence="3">Nuclear pore complex component-domain-containing protein</fullName>
    </submittedName>
</protein>
<gene>
    <name evidence="3" type="ORF">B0T16DRAFT_489849</name>
</gene>
<evidence type="ECO:0000313" key="4">
    <source>
        <dbReference type="Proteomes" id="UP001174936"/>
    </source>
</evidence>
<keyword evidence="4" id="KW-1185">Reference proteome</keyword>
<feature type="compositionally biased region" description="Polar residues" evidence="1">
    <location>
        <begin position="1"/>
        <end position="29"/>
    </location>
</feature>
<dbReference type="GO" id="GO:0005640">
    <property type="term" value="C:nuclear outer membrane"/>
    <property type="evidence" value="ECO:0007669"/>
    <property type="project" value="TreeGrafter"/>
</dbReference>
<feature type="transmembrane region" description="Helical" evidence="2">
    <location>
        <begin position="57"/>
        <end position="74"/>
    </location>
</feature>
<feature type="region of interest" description="Disordered" evidence="1">
    <location>
        <begin position="201"/>
        <end position="238"/>
    </location>
</feature>
<keyword evidence="2" id="KW-0812">Transmembrane</keyword>
<dbReference type="InterPro" id="IPR012578">
    <property type="entry name" value="Nucl_pore_cmplx"/>
</dbReference>
<dbReference type="GO" id="GO:0030474">
    <property type="term" value="P:spindle pole body duplication"/>
    <property type="evidence" value="ECO:0007669"/>
    <property type="project" value="TreeGrafter"/>
</dbReference>
<name>A0AA39YI41_9PEZI</name>
<dbReference type="AlphaFoldDB" id="A0AA39YI41"/>
<dbReference type="PANTHER" id="PTHR28003">
    <property type="entry name" value="NUCLEOPORIN POM34"/>
    <property type="match status" value="1"/>
</dbReference>
<evidence type="ECO:0000313" key="3">
    <source>
        <dbReference type="EMBL" id="KAK0651911.1"/>
    </source>
</evidence>
<feature type="transmembrane region" description="Helical" evidence="2">
    <location>
        <begin position="94"/>
        <end position="111"/>
    </location>
</feature>
<feature type="compositionally biased region" description="Polar residues" evidence="1">
    <location>
        <begin position="216"/>
        <end position="227"/>
    </location>
</feature>
<evidence type="ECO:0000256" key="1">
    <source>
        <dbReference type="SAM" id="MobiDB-lite"/>
    </source>
</evidence>
<dbReference type="Pfam" id="PF08058">
    <property type="entry name" value="NPCC"/>
    <property type="match status" value="1"/>
</dbReference>
<proteinExistence type="predicted"/>
<comment type="caution">
    <text evidence="3">The sequence shown here is derived from an EMBL/GenBank/DDBJ whole genome shotgun (WGS) entry which is preliminary data.</text>
</comment>
<keyword evidence="2" id="KW-0472">Membrane</keyword>
<accession>A0AA39YI41</accession>
<reference evidence="3" key="1">
    <citation type="submission" date="2023-06" db="EMBL/GenBank/DDBJ databases">
        <title>Genome-scale phylogeny and comparative genomics of the fungal order Sordariales.</title>
        <authorList>
            <consortium name="Lawrence Berkeley National Laboratory"/>
            <person name="Hensen N."/>
            <person name="Bonometti L."/>
            <person name="Westerberg I."/>
            <person name="Brannstrom I.O."/>
            <person name="Guillou S."/>
            <person name="Cros-Aarteil S."/>
            <person name="Calhoun S."/>
            <person name="Haridas S."/>
            <person name="Kuo A."/>
            <person name="Mondo S."/>
            <person name="Pangilinan J."/>
            <person name="Riley R."/>
            <person name="Labutti K."/>
            <person name="Andreopoulos B."/>
            <person name="Lipzen A."/>
            <person name="Chen C."/>
            <person name="Yanf M."/>
            <person name="Daum C."/>
            <person name="Ng V."/>
            <person name="Clum A."/>
            <person name="Steindorff A."/>
            <person name="Ohm R."/>
            <person name="Martin F."/>
            <person name="Silar P."/>
            <person name="Natvig D."/>
            <person name="Lalanne C."/>
            <person name="Gautier V."/>
            <person name="Ament-Velasquez S.L."/>
            <person name="Kruys A."/>
            <person name="Hutchinson M.I."/>
            <person name="Powell A.J."/>
            <person name="Barry K."/>
            <person name="Miller A.N."/>
            <person name="Grigoriev I.V."/>
            <person name="Debuchy R."/>
            <person name="Gladieux P."/>
            <person name="Thoren M.H."/>
            <person name="Johannesson H."/>
        </authorList>
    </citation>
    <scope>NUCLEOTIDE SEQUENCE</scope>
    <source>
        <strain evidence="3">SMH2532-1</strain>
    </source>
</reference>
<keyword evidence="2" id="KW-1133">Transmembrane helix</keyword>
<dbReference type="GO" id="GO:0006606">
    <property type="term" value="P:protein import into nucleus"/>
    <property type="evidence" value="ECO:0007669"/>
    <property type="project" value="TreeGrafter"/>
</dbReference>
<feature type="compositionally biased region" description="Polar residues" evidence="1">
    <location>
        <begin position="169"/>
        <end position="189"/>
    </location>
</feature>
<dbReference type="PANTHER" id="PTHR28003:SF1">
    <property type="entry name" value="NUCLEOPORIN POM34"/>
    <property type="match status" value="1"/>
</dbReference>